<feature type="compositionally biased region" description="Basic and acidic residues" evidence="1">
    <location>
        <begin position="47"/>
        <end position="58"/>
    </location>
</feature>
<keyword evidence="4" id="KW-1185">Reference proteome</keyword>
<dbReference type="InParanoid" id="A0A259TXJ0"/>
<dbReference type="RefSeq" id="WP_094546384.1">
    <property type="nucleotide sequence ID" value="NZ_MQWB01000001.1"/>
</dbReference>
<keyword evidence="2" id="KW-0812">Transmembrane</keyword>
<proteinExistence type="predicted"/>
<evidence type="ECO:0000313" key="4">
    <source>
        <dbReference type="Proteomes" id="UP000216446"/>
    </source>
</evidence>
<feature type="region of interest" description="Disordered" evidence="1">
    <location>
        <begin position="45"/>
        <end position="80"/>
    </location>
</feature>
<dbReference type="Proteomes" id="UP000216446">
    <property type="component" value="Unassembled WGS sequence"/>
</dbReference>
<evidence type="ECO:0000313" key="3">
    <source>
        <dbReference type="EMBL" id="OZC02288.1"/>
    </source>
</evidence>
<comment type="caution">
    <text evidence="3">The sequence shown here is derived from an EMBL/GenBank/DDBJ whole genome shotgun (WGS) entry which is preliminary data.</text>
</comment>
<gene>
    <name evidence="3" type="ORF">BSZ36_04420</name>
</gene>
<organism evidence="3 4">
    <name type="scientific">Rubricoccus marinus</name>
    <dbReference type="NCBI Taxonomy" id="716817"/>
    <lineage>
        <taxon>Bacteria</taxon>
        <taxon>Pseudomonadati</taxon>
        <taxon>Rhodothermota</taxon>
        <taxon>Rhodothermia</taxon>
        <taxon>Rhodothermales</taxon>
        <taxon>Rubricoccaceae</taxon>
        <taxon>Rubricoccus</taxon>
    </lineage>
</organism>
<reference evidence="3 4" key="1">
    <citation type="submission" date="2016-11" db="EMBL/GenBank/DDBJ databases">
        <title>Study of marine rhodopsin-containing bacteria.</title>
        <authorList>
            <person name="Yoshizawa S."/>
            <person name="Kumagai Y."/>
            <person name="Kogure K."/>
        </authorList>
    </citation>
    <scope>NUCLEOTIDE SEQUENCE [LARGE SCALE GENOMIC DNA]</scope>
    <source>
        <strain evidence="3 4">SG-29</strain>
    </source>
</reference>
<evidence type="ECO:0000256" key="2">
    <source>
        <dbReference type="SAM" id="Phobius"/>
    </source>
</evidence>
<evidence type="ECO:0000256" key="1">
    <source>
        <dbReference type="SAM" id="MobiDB-lite"/>
    </source>
</evidence>
<feature type="transmembrane region" description="Helical" evidence="2">
    <location>
        <begin position="12"/>
        <end position="32"/>
    </location>
</feature>
<protein>
    <submittedName>
        <fullName evidence="3">Uncharacterized protein</fullName>
    </submittedName>
</protein>
<sequence length="80" mass="8787">MPTPLSRRNTKLFVAGFILLTVTLIATATYFIQRGMSSEEWQARIQTSREAREAREAGVDSTGLDDPGEGGKAVRLSTEE</sequence>
<keyword evidence="2" id="KW-0472">Membrane</keyword>
<name>A0A259TXJ0_9BACT</name>
<dbReference type="AlphaFoldDB" id="A0A259TXJ0"/>
<dbReference type="EMBL" id="MQWB01000001">
    <property type="protein sequence ID" value="OZC02288.1"/>
    <property type="molecule type" value="Genomic_DNA"/>
</dbReference>
<accession>A0A259TXJ0</accession>
<keyword evidence="2" id="KW-1133">Transmembrane helix</keyword>